<keyword evidence="5" id="KW-1185">Reference proteome</keyword>
<evidence type="ECO:0000256" key="2">
    <source>
        <dbReference type="SAM" id="MobiDB-lite"/>
    </source>
</evidence>
<gene>
    <name evidence="4" type="ORF">GCM10022231_07260</name>
</gene>
<evidence type="ECO:0000313" key="5">
    <source>
        <dbReference type="Proteomes" id="UP001418444"/>
    </source>
</evidence>
<dbReference type="Gene3D" id="3.40.1440.10">
    <property type="entry name" value="GIY-YIG endonuclease"/>
    <property type="match status" value="1"/>
</dbReference>
<dbReference type="Proteomes" id="UP001418444">
    <property type="component" value="Unassembled WGS sequence"/>
</dbReference>
<proteinExistence type="inferred from homology"/>
<dbReference type="InterPro" id="IPR000305">
    <property type="entry name" value="GIY-YIG_endonuc"/>
</dbReference>
<dbReference type="Pfam" id="PF01541">
    <property type="entry name" value="GIY-YIG"/>
    <property type="match status" value="1"/>
</dbReference>
<dbReference type="InterPro" id="IPR050190">
    <property type="entry name" value="UPF0213_domain"/>
</dbReference>
<evidence type="ECO:0000259" key="3">
    <source>
        <dbReference type="PROSITE" id="PS50164"/>
    </source>
</evidence>
<reference evidence="5" key="1">
    <citation type="journal article" date="2019" name="Int. J. Syst. Evol. Microbiol.">
        <title>The Global Catalogue of Microorganisms (GCM) 10K type strain sequencing project: providing services to taxonomists for standard genome sequencing and annotation.</title>
        <authorList>
            <consortium name="The Broad Institute Genomics Platform"/>
            <consortium name="The Broad Institute Genome Sequencing Center for Infectious Disease"/>
            <person name="Wu L."/>
            <person name="Ma J."/>
        </authorList>
    </citation>
    <scope>NUCLEOTIDE SEQUENCE [LARGE SCALE GENOMIC DNA]</scope>
    <source>
        <strain evidence="5">JCM 16923</strain>
    </source>
</reference>
<dbReference type="InterPro" id="IPR035901">
    <property type="entry name" value="GIY-YIG_endonuc_sf"/>
</dbReference>
<protein>
    <recommendedName>
        <fullName evidence="3">GIY-YIG domain-containing protein</fullName>
    </recommendedName>
</protein>
<feature type="domain" description="GIY-YIG" evidence="3">
    <location>
        <begin position="27"/>
        <end position="102"/>
    </location>
</feature>
<comment type="caution">
    <text evidence="4">The sequence shown here is derived from an EMBL/GenBank/DDBJ whole genome shotgun (WGS) entry which is preliminary data.</text>
</comment>
<evidence type="ECO:0000256" key="1">
    <source>
        <dbReference type="ARBA" id="ARBA00007435"/>
    </source>
</evidence>
<name>A0ABP7NR74_9ACTN</name>
<evidence type="ECO:0000313" key="4">
    <source>
        <dbReference type="EMBL" id="GAA3951930.1"/>
    </source>
</evidence>
<dbReference type="SUPFAM" id="SSF82771">
    <property type="entry name" value="GIY-YIG endonuclease"/>
    <property type="match status" value="1"/>
</dbReference>
<dbReference type="CDD" id="cd10456">
    <property type="entry name" value="GIY-YIG_UPF0213"/>
    <property type="match status" value="1"/>
</dbReference>
<dbReference type="EMBL" id="BAAAZW010000002">
    <property type="protein sequence ID" value="GAA3951930.1"/>
    <property type="molecule type" value="Genomic_DNA"/>
</dbReference>
<dbReference type="PROSITE" id="PS50164">
    <property type="entry name" value="GIY_YIG"/>
    <property type="match status" value="1"/>
</dbReference>
<dbReference type="PANTHER" id="PTHR34477">
    <property type="entry name" value="UPF0213 PROTEIN YHBQ"/>
    <property type="match status" value="1"/>
</dbReference>
<organism evidence="4 5">
    <name type="scientific">Gordonia caeni</name>
    <dbReference type="NCBI Taxonomy" id="1007097"/>
    <lineage>
        <taxon>Bacteria</taxon>
        <taxon>Bacillati</taxon>
        <taxon>Actinomycetota</taxon>
        <taxon>Actinomycetes</taxon>
        <taxon>Mycobacteriales</taxon>
        <taxon>Gordoniaceae</taxon>
        <taxon>Gordonia</taxon>
    </lineage>
</organism>
<comment type="similarity">
    <text evidence="1">Belongs to the UPF0213 family.</text>
</comment>
<feature type="region of interest" description="Disordered" evidence="2">
    <location>
        <begin position="1"/>
        <end position="20"/>
    </location>
</feature>
<accession>A0ABP7NR74</accession>
<sequence length="127" mass="14452">MHNRPRHPATVQDPLDPTIGPRNAHGMTAYMYILKCADGSYYVGSTRNLEARVRQHAIGAGAEYTRRRLPIELAFSAEFENVAEAHGMEKRVQGWSRAKREALIRGDFAALHEHARRRNSTASDRRR</sequence>
<dbReference type="PANTHER" id="PTHR34477:SF1">
    <property type="entry name" value="UPF0213 PROTEIN YHBQ"/>
    <property type="match status" value="1"/>
</dbReference>